<organism evidence="2 3">
    <name type="scientific">Thalassiosira oceanica</name>
    <name type="common">Marine diatom</name>
    <dbReference type="NCBI Taxonomy" id="159749"/>
    <lineage>
        <taxon>Eukaryota</taxon>
        <taxon>Sar</taxon>
        <taxon>Stramenopiles</taxon>
        <taxon>Ochrophyta</taxon>
        <taxon>Bacillariophyta</taxon>
        <taxon>Coscinodiscophyceae</taxon>
        <taxon>Thalassiosirophycidae</taxon>
        <taxon>Thalassiosirales</taxon>
        <taxon>Thalassiosiraceae</taxon>
        <taxon>Thalassiosira</taxon>
    </lineage>
</organism>
<dbReference type="Proteomes" id="UP000266841">
    <property type="component" value="Unassembled WGS sequence"/>
</dbReference>
<reference evidence="2 3" key="1">
    <citation type="journal article" date="2012" name="Genome Biol.">
        <title>Genome and low-iron response of an oceanic diatom adapted to chronic iron limitation.</title>
        <authorList>
            <person name="Lommer M."/>
            <person name="Specht M."/>
            <person name="Roy A.S."/>
            <person name="Kraemer L."/>
            <person name="Andreson R."/>
            <person name="Gutowska M.A."/>
            <person name="Wolf J."/>
            <person name="Bergner S.V."/>
            <person name="Schilhabel M.B."/>
            <person name="Klostermeier U.C."/>
            <person name="Beiko R.G."/>
            <person name="Rosenstiel P."/>
            <person name="Hippler M."/>
            <person name="Laroche J."/>
        </authorList>
    </citation>
    <scope>NUCLEOTIDE SEQUENCE [LARGE SCALE GENOMIC DNA]</scope>
    <source>
        <strain evidence="2 3">CCMP1005</strain>
    </source>
</reference>
<feature type="non-terminal residue" evidence="2">
    <location>
        <position position="1"/>
    </location>
</feature>
<feature type="region of interest" description="Disordered" evidence="1">
    <location>
        <begin position="43"/>
        <end position="63"/>
    </location>
</feature>
<sequence length="99" mass="10687">PTEFRCSQMHSAWRQAESELLAFVSPVQRLLAAAVPINLSLAEDDAATEGGEEREEAQRAECRSRDQLWRTPNVCGDSGDEVSTGPLGVALLDGQLSST</sequence>
<evidence type="ECO:0000313" key="3">
    <source>
        <dbReference type="Proteomes" id="UP000266841"/>
    </source>
</evidence>
<keyword evidence="3" id="KW-1185">Reference proteome</keyword>
<dbReference type="EMBL" id="AGNL01047006">
    <property type="protein sequence ID" value="EJK47377.1"/>
    <property type="molecule type" value="Genomic_DNA"/>
</dbReference>
<name>K0RL19_THAOC</name>
<protein>
    <submittedName>
        <fullName evidence="2">Uncharacterized protein</fullName>
    </submittedName>
</protein>
<evidence type="ECO:0000313" key="2">
    <source>
        <dbReference type="EMBL" id="EJK47377.1"/>
    </source>
</evidence>
<feature type="compositionally biased region" description="Acidic residues" evidence="1">
    <location>
        <begin position="43"/>
        <end position="55"/>
    </location>
</feature>
<comment type="caution">
    <text evidence="2">The sequence shown here is derived from an EMBL/GenBank/DDBJ whole genome shotgun (WGS) entry which is preliminary data.</text>
</comment>
<proteinExistence type="predicted"/>
<dbReference type="AlphaFoldDB" id="K0RL19"/>
<gene>
    <name evidence="2" type="ORF">THAOC_33903</name>
</gene>
<evidence type="ECO:0000256" key="1">
    <source>
        <dbReference type="SAM" id="MobiDB-lite"/>
    </source>
</evidence>
<accession>K0RL19</accession>